<evidence type="ECO:0000256" key="9">
    <source>
        <dbReference type="ARBA" id="ARBA00023679"/>
    </source>
</evidence>
<dbReference type="PANTHER" id="PTHR42904">
    <property type="entry name" value="NUDIX HYDROLASE, NUDC SUBFAMILY"/>
    <property type="match status" value="1"/>
</dbReference>
<dbReference type="PANTHER" id="PTHR42904:SF6">
    <property type="entry name" value="NAD-CAPPED RNA HYDROLASE NUDT12"/>
    <property type="match status" value="1"/>
</dbReference>
<evidence type="ECO:0000256" key="3">
    <source>
        <dbReference type="ARBA" id="ARBA00009595"/>
    </source>
</evidence>
<dbReference type="InterPro" id="IPR015376">
    <property type="entry name" value="Znr_NADH_PPase"/>
</dbReference>
<comment type="caution">
    <text evidence="11">The sequence shown here is derived from an EMBL/GenBank/DDBJ whole genome shotgun (WGS) entry which is preliminary data.</text>
</comment>
<dbReference type="GO" id="GO:0016787">
    <property type="term" value="F:hydrolase activity"/>
    <property type="evidence" value="ECO:0007669"/>
    <property type="project" value="UniProtKB-KW"/>
</dbReference>
<evidence type="ECO:0000256" key="1">
    <source>
        <dbReference type="ARBA" id="ARBA00001946"/>
    </source>
</evidence>
<dbReference type="Pfam" id="PF00293">
    <property type="entry name" value="NUDIX"/>
    <property type="match status" value="1"/>
</dbReference>
<dbReference type="PROSITE" id="PS00893">
    <property type="entry name" value="NUDIX_BOX"/>
    <property type="match status" value="1"/>
</dbReference>
<dbReference type="NCBIfam" id="NF001299">
    <property type="entry name" value="PRK00241.1"/>
    <property type="match status" value="1"/>
</dbReference>
<reference evidence="12" key="1">
    <citation type="submission" date="2023-07" db="EMBL/GenBank/DDBJ databases">
        <title>Description of three actinobacteria isolated from air of manufacturing shop in a pharmaceutical factory.</title>
        <authorList>
            <person name="Zhang D.-F."/>
        </authorList>
    </citation>
    <scope>NUCLEOTIDE SEQUENCE [LARGE SCALE GENOMIC DNA]</scope>
    <source>
        <strain evidence="12">CCTCC AB 207010</strain>
    </source>
</reference>
<comment type="cofactor">
    <cofactor evidence="1">
        <name>Mg(2+)</name>
        <dbReference type="ChEBI" id="CHEBI:18420"/>
    </cofactor>
</comment>
<evidence type="ECO:0000259" key="10">
    <source>
        <dbReference type="PROSITE" id="PS51462"/>
    </source>
</evidence>
<dbReference type="InterPro" id="IPR049734">
    <property type="entry name" value="NudC-like_C"/>
</dbReference>
<keyword evidence="8" id="KW-0520">NAD</keyword>
<dbReference type="EMBL" id="JAVKGT010000016">
    <property type="protein sequence ID" value="MDR5711989.1"/>
    <property type="molecule type" value="Genomic_DNA"/>
</dbReference>
<accession>A0ABU1FTL8</accession>
<sequence>MSTPPPTTGRPQAKLELPASQHLLDRRISDREQPGWLQQVWDSPRTLVLTLRNRRAPVPARHSSAASALILQRPSGPLPAGMVYLGAAPESTLYGAGHDQSERVHLVLDASGQGPEDDPEVSWLSLRTALALLDPFHLGLFTQAVAISNWHATATFCGTCGHRTVVRSSGWMRFCSNCSTDHFPRMNPAMITAVVDGQDRLLLGSAYQWEERRFSTFAGFVEAGESLEDTVAREVREEAGVVVRDVQYLGSQPWPFPAQLMLGFLTRVENAEQARPDDDEIRSVRWFTRQGLAHAVSTGEVIIPPRGSISRALIEYWFGGQITGPDYGAGLSASTRARSS</sequence>
<protein>
    <recommendedName>
        <fullName evidence="4">NAD(+) diphosphatase</fullName>
        <ecNumber evidence="4">3.6.1.22</ecNumber>
    </recommendedName>
</protein>
<dbReference type="InterPro" id="IPR050241">
    <property type="entry name" value="NAD-cap_RNA_hydrolase_NudC"/>
</dbReference>
<keyword evidence="12" id="KW-1185">Reference proteome</keyword>
<dbReference type="InterPro" id="IPR015375">
    <property type="entry name" value="NADH_PPase-like_N"/>
</dbReference>
<keyword evidence="6 11" id="KW-0378">Hydrolase</keyword>
<evidence type="ECO:0000256" key="8">
    <source>
        <dbReference type="ARBA" id="ARBA00023027"/>
    </source>
</evidence>
<keyword evidence="5" id="KW-0479">Metal-binding</keyword>
<dbReference type="InterPro" id="IPR020084">
    <property type="entry name" value="NUDIX_hydrolase_CS"/>
</dbReference>
<dbReference type="RefSeq" id="WP_310537368.1">
    <property type="nucleotide sequence ID" value="NZ_BAAAOC010000021.1"/>
</dbReference>
<evidence type="ECO:0000256" key="6">
    <source>
        <dbReference type="ARBA" id="ARBA00022801"/>
    </source>
</evidence>
<evidence type="ECO:0000313" key="11">
    <source>
        <dbReference type="EMBL" id="MDR5711989.1"/>
    </source>
</evidence>
<dbReference type="EC" id="3.6.1.22" evidence="4"/>
<proteinExistence type="inferred from homology"/>
<comment type="similarity">
    <text evidence="3">Belongs to the Nudix hydrolase family. NudC subfamily.</text>
</comment>
<dbReference type="Gene3D" id="3.90.79.10">
    <property type="entry name" value="Nucleoside Triphosphate Pyrophosphohydrolase"/>
    <property type="match status" value="1"/>
</dbReference>
<dbReference type="SUPFAM" id="SSF55811">
    <property type="entry name" value="Nudix"/>
    <property type="match status" value="1"/>
</dbReference>
<evidence type="ECO:0000256" key="5">
    <source>
        <dbReference type="ARBA" id="ARBA00022723"/>
    </source>
</evidence>
<evidence type="ECO:0000256" key="4">
    <source>
        <dbReference type="ARBA" id="ARBA00012381"/>
    </source>
</evidence>
<evidence type="ECO:0000256" key="7">
    <source>
        <dbReference type="ARBA" id="ARBA00022842"/>
    </source>
</evidence>
<name>A0ABU1FTL8_9MICC</name>
<comment type="catalytic activity">
    <reaction evidence="9">
        <text>a 5'-end NAD(+)-phospho-ribonucleoside in mRNA + H2O = a 5'-end phospho-adenosine-phospho-ribonucleoside in mRNA + beta-nicotinamide D-ribonucleotide + 2 H(+)</text>
        <dbReference type="Rhea" id="RHEA:60876"/>
        <dbReference type="Rhea" id="RHEA-COMP:15698"/>
        <dbReference type="Rhea" id="RHEA-COMP:15719"/>
        <dbReference type="ChEBI" id="CHEBI:14649"/>
        <dbReference type="ChEBI" id="CHEBI:15377"/>
        <dbReference type="ChEBI" id="CHEBI:15378"/>
        <dbReference type="ChEBI" id="CHEBI:144029"/>
        <dbReference type="ChEBI" id="CHEBI:144051"/>
    </reaction>
    <physiologicalReaction direction="left-to-right" evidence="9">
        <dbReference type="Rhea" id="RHEA:60877"/>
    </physiologicalReaction>
</comment>
<keyword evidence="7" id="KW-0460">Magnesium</keyword>
<dbReference type="InterPro" id="IPR015797">
    <property type="entry name" value="NUDIX_hydrolase-like_dom_sf"/>
</dbReference>
<feature type="domain" description="Nudix hydrolase" evidence="10">
    <location>
        <begin position="184"/>
        <end position="309"/>
    </location>
</feature>
<gene>
    <name evidence="11" type="primary">nudC</name>
    <name evidence="11" type="ORF">RH857_07565</name>
</gene>
<dbReference type="InterPro" id="IPR000086">
    <property type="entry name" value="NUDIX_hydrolase_dom"/>
</dbReference>
<organism evidence="11 12">
    <name type="scientific">Nesterenkonia flava</name>
    <dbReference type="NCBI Taxonomy" id="469799"/>
    <lineage>
        <taxon>Bacteria</taxon>
        <taxon>Bacillati</taxon>
        <taxon>Actinomycetota</taxon>
        <taxon>Actinomycetes</taxon>
        <taxon>Micrococcales</taxon>
        <taxon>Micrococcaceae</taxon>
        <taxon>Nesterenkonia</taxon>
    </lineage>
</organism>
<dbReference type="CDD" id="cd03429">
    <property type="entry name" value="NUDIX_NADH_pyrophosphatase_Nudt13"/>
    <property type="match status" value="1"/>
</dbReference>
<dbReference type="Pfam" id="PF09296">
    <property type="entry name" value="NUDIX-like"/>
    <property type="match status" value="1"/>
</dbReference>
<dbReference type="Pfam" id="PF09297">
    <property type="entry name" value="Zn_ribbon_NUD"/>
    <property type="match status" value="1"/>
</dbReference>
<evidence type="ECO:0000256" key="2">
    <source>
        <dbReference type="ARBA" id="ARBA00001947"/>
    </source>
</evidence>
<dbReference type="PROSITE" id="PS51462">
    <property type="entry name" value="NUDIX"/>
    <property type="match status" value="1"/>
</dbReference>
<dbReference type="Gene3D" id="3.90.79.20">
    <property type="match status" value="1"/>
</dbReference>
<dbReference type="Proteomes" id="UP001260872">
    <property type="component" value="Unassembled WGS sequence"/>
</dbReference>
<evidence type="ECO:0000313" key="12">
    <source>
        <dbReference type="Proteomes" id="UP001260872"/>
    </source>
</evidence>
<comment type="cofactor">
    <cofactor evidence="2">
        <name>Zn(2+)</name>
        <dbReference type="ChEBI" id="CHEBI:29105"/>
    </cofactor>
</comment>